<proteinExistence type="predicted"/>
<protein>
    <submittedName>
        <fullName evidence="3">Unannotated protein</fullName>
    </submittedName>
</protein>
<evidence type="ECO:0000313" key="3">
    <source>
        <dbReference type="EMBL" id="CAB4566583.1"/>
    </source>
</evidence>
<dbReference type="Pfam" id="PF17963">
    <property type="entry name" value="Big_9"/>
    <property type="match status" value="1"/>
</dbReference>
<accession>A0A6J6DWV3</accession>
<organism evidence="3">
    <name type="scientific">freshwater metagenome</name>
    <dbReference type="NCBI Taxonomy" id="449393"/>
    <lineage>
        <taxon>unclassified sequences</taxon>
        <taxon>metagenomes</taxon>
        <taxon>ecological metagenomes</taxon>
    </lineage>
</organism>
<dbReference type="EMBL" id="CAEZTG010000075">
    <property type="protein sequence ID" value="CAB4566583.1"/>
    <property type="molecule type" value="Genomic_DNA"/>
</dbReference>
<reference evidence="3" key="1">
    <citation type="submission" date="2020-05" db="EMBL/GenBank/DDBJ databases">
        <authorList>
            <person name="Chiriac C."/>
            <person name="Salcher M."/>
            <person name="Ghai R."/>
            <person name="Kavagutti S V."/>
        </authorList>
    </citation>
    <scope>NUCLEOTIDE SEQUENCE</scope>
</reference>
<name>A0A6J6DWV3_9ZZZZ</name>
<evidence type="ECO:0000313" key="4">
    <source>
        <dbReference type="EMBL" id="CAB4647580.1"/>
    </source>
</evidence>
<evidence type="ECO:0000313" key="2">
    <source>
        <dbReference type="EMBL" id="CAB4565305.1"/>
    </source>
</evidence>
<dbReference type="EMBL" id="CAEZVV010000066">
    <property type="protein sequence ID" value="CAB4647580.1"/>
    <property type="molecule type" value="Genomic_DNA"/>
</dbReference>
<dbReference type="Gene3D" id="2.60.40.3440">
    <property type="match status" value="1"/>
</dbReference>
<dbReference type="EMBL" id="CAEZXE010000012">
    <property type="protein sequence ID" value="CAB4669197.1"/>
    <property type="molecule type" value="Genomic_DNA"/>
</dbReference>
<keyword evidence="1" id="KW-0812">Transmembrane</keyword>
<sequence>MSFPCVRTDLVVSPRPNGDGVLVYDPTTDIGHVLEGAAAIVFAACDGKACREDLAFRVSIATETNFSMAEVDSVISELSEAGLLKGSRGMSRRVLIGGLVAGAAIVAAAPLVTSIAKPASANNLFPSLDPPAVLPATASTTAGVPVQIPLASTGFNPDSVVYWNVNQPAHGTVTVTNTSSGGVNTGAYATYVPDPGYTGPDSFDYVAGECQGIGTYSYPATPEAQAACPTALYIGGAVILSATVSITVVDEPATTSTTTVPADESTPKYTG</sequence>
<dbReference type="AlphaFoldDB" id="A0A6J6DWV3"/>
<evidence type="ECO:0000313" key="5">
    <source>
        <dbReference type="EMBL" id="CAB4669197.1"/>
    </source>
</evidence>
<keyword evidence="1" id="KW-0472">Membrane</keyword>
<dbReference type="EMBL" id="CAEZTR010000005">
    <property type="protein sequence ID" value="CAB4565305.1"/>
    <property type="molecule type" value="Genomic_DNA"/>
</dbReference>
<gene>
    <name evidence="3" type="ORF">UFOPK1603_00917</name>
    <name evidence="2" type="ORF">UFOPK1711_00170</name>
    <name evidence="4" type="ORF">UFOPK2143_01080</name>
    <name evidence="5" type="ORF">UFOPK2350_00242</name>
</gene>
<feature type="transmembrane region" description="Helical" evidence="1">
    <location>
        <begin position="94"/>
        <end position="116"/>
    </location>
</feature>
<keyword evidence="1" id="KW-1133">Transmembrane helix</keyword>
<evidence type="ECO:0000256" key="1">
    <source>
        <dbReference type="SAM" id="Phobius"/>
    </source>
</evidence>